<organism evidence="9 10">
    <name type="scientific">Serinicoccus hydrothermalis</name>
    <dbReference type="NCBI Taxonomy" id="1758689"/>
    <lineage>
        <taxon>Bacteria</taxon>
        <taxon>Bacillati</taxon>
        <taxon>Actinomycetota</taxon>
        <taxon>Actinomycetes</taxon>
        <taxon>Micrococcales</taxon>
        <taxon>Ornithinimicrobiaceae</taxon>
        <taxon>Serinicoccus</taxon>
    </lineage>
</organism>
<keyword evidence="3 6" id="KW-0378">Hydrolase</keyword>
<evidence type="ECO:0000313" key="9">
    <source>
        <dbReference type="EMBL" id="ANS79038.1"/>
    </source>
</evidence>
<accession>A0A1B1NC82</accession>
<gene>
    <name evidence="9" type="ORF">SGUI_1642</name>
</gene>
<dbReference type="Proteomes" id="UP000092482">
    <property type="component" value="Chromosome"/>
</dbReference>
<name>A0A1B1NC82_9MICO</name>
<proteinExistence type="inferred from homology"/>
<dbReference type="EMBL" id="CP014989">
    <property type="protein sequence ID" value="ANS79038.1"/>
    <property type="molecule type" value="Genomic_DNA"/>
</dbReference>
<reference evidence="9 10" key="1">
    <citation type="submission" date="2016-03" db="EMBL/GenBank/DDBJ databases">
        <title>Shallow-sea hydrothermal system.</title>
        <authorList>
            <person name="Tang K."/>
        </authorList>
    </citation>
    <scope>NUCLEOTIDE SEQUENCE [LARGE SCALE GENOMIC DNA]</scope>
    <source>
        <strain evidence="9 10">JLT9</strain>
    </source>
</reference>
<keyword evidence="4 6" id="KW-0862">Zinc</keyword>
<dbReference type="RefSeq" id="WP_083190579.1">
    <property type="nucleotide sequence ID" value="NZ_CP014989.1"/>
</dbReference>
<dbReference type="InterPro" id="IPR001915">
    <property type="entry name" value="Peptidase_M48"/>
</dbReference>
<keyword evidence="7" id="KW-1133">Transmembrane helix</keyword>
<feature type="domain" description="Peptidase M48" evidence="8">
    <location>
        <begin position="122"/>
        <end position="185"/>
    </location>
</feature>
<evidence type="ECO:0000256" key="3">
    <source>
        <dbReference type="ARBA" id="ARBA00022801"/>
    </source>
</evidence>
<dbReference type="Pfam" id="PF01435">
    <property type="entry name" value="Peptidase_M48"/>
    <property type="match status" value="1"/>
</dbReference>
<evidence type="ECO:0000259" key="8">
    <source>
        <dbReference type="Pfam" id="PF01435"/>
    </source>
</evidence>
<dbReference type="GO" id="GO:0006508">
    <property type="term" value="P:proteolysis"/>
    <property type="evidence" value="ECO:0007669"/>
    <property type="project" value="UniProtKB-KW"/>
</dbReference>
<comment type="similarity">
    <text evidence="6">Belongs to the peptidase M48 family.</text>
</comment>
<feature type="transmembrane region" description="Helical" evidence="7">
    <location>
        <begin position="6"/>
        <end position="26"/>
    </location>
</feature>
<evidence type="ECO:0000256" key="6">
    <source>
        <dbReference type="RuleBase" id="RU003983"/>
    </source>
</evidence>
<evidence type="ECO:0000313" key="10">
    <source>
        <dbReference type="Proteomes" id="UP000092482"/>
    </source>
</evidence>
<dbReference type="CDD" id="cd07326">
    <property type="entry name" value="M56_BlaR1_MecR1_like"/>
    <property type="match status" value="1"/>
</dbReference>
<dbReference type="GO" id="GO:0004222">
    <property type="term" value="F:metalloendopeptidase activity"/>
    <property type="evidence" value="ECO:0007669"/>
    <property type="project" value="InterPro"/>
</dbReference>
<evidence type="ECO:0000256" key="4">
    <source>
        <dbReference type="ARBA" id="ARBA00022833"/>
    </source>
</evidence>
<feature type="transmembrane region" description="Helical" evidence="7">
    <location>
        <begin position="66"/>
        <end position="88"/>
    </location>
</feature>
<dbReference type="OrthoDB" id="9785340at2"/>
<keyword evidence="10" id="KW-1185">Reference proteome</keyword>
<dbReference type="STRING" id="1758689.SGUI_1642"/>
<sequence>MAGPLLTASVVLAALVLTLLAPRLLPRWEALRRLPGPALLLWQSVGVSGVACALLAAPVAVRTTGLAQPLLLGLALALSVLMLARLLLSGHRVGTDLRRRRAKHRQLIDLVGGRLHGATAQVATQVARPPGVSVIAEGNPTAYCLPGRQRRIVLTQAALDRLDAPQLRAVLAHEQGHLDARHDLLLELFTVMHEAVPPPLRVQAAMGEVHLLTEALADRIAEQRTGHTELARALVAMAGTGSTEVTTRIRLLARPPAALAARAAVTVLALLVLALPCAVAVLAWL</sequence>
<feature type="transmembrane region" description="Helical" evidence="7">
    <location>
        <begin position="38"/>
        <end position="60"/>
    </location>
</feature>
<keyword evidence="7" id="KW-0812">Transmembrane</keyword>
<keyword evidence="7" id="KW-0472">Membrane</keyword>
<dbReference type="KEGG" id="serj:SGUI_1642"/>
<keyword evidence="5 6" id="KW-0482">Metalloprotease</keyword>
<protein>
    <submittedName>
        <fullName evidence="9">Peptidase M48, Ste24p</fullName>
    </submittedName>
</protein>
<evidence type="ECO:0000256" key="7">
    <source>
        <dbReference type="SAM" id="Phobius"/>
    </source>
</evidence>
<feature type="transmembrane region" description="Helical" evidence="7">
    <location>
        <begin position="259"/>
        <end position="284"/>
    </location>
</feature>
<dbReference type="InterPro" id="IPR052173">
    <property type="entry name" value="Beta-lactam_resp_regulator"/>
</dbReference>
<comment type="cofactor">
    <cofactor evidence="6">
        <name>Zn(2+)</name>
        <dbReference type="ChEBI" id="CHEBI:29105"/>
    </cofactor>
    <text evidence="6">Binds 1 zinc ion per subunit.</text>
</comment>
<evidence type="ECO:0000256" key="2">
    <source>
        <dbReference type="ARBA" id="ARBA00022723"/>
    </source>
</evidence>
<keyword evidence="1 6" id="KW-0645">Protease</keyword>
<keyword evidence="2" id="KW-0479">Metal-binding</keyword>
<dbReference type="GO" id="GO:0046872">
    <property type="term" value="F:metal ion binding"/>
    <property type="evidence" value="ECO:0007669"/>
    <property type="project" value="UniProtKB-KW"/>
</dbReference>
<evidence type="ECO:0000256" key="1">
    <source>
        <dbReference type="ARBA" id="ARBA00022670"/>
    </source>
</evidence>
<dbReference type="PANTHER" id="PTHR34978">
    <property type="entry name" value="POSSIBLE SENSOR-TRANSDUCER PROTEIN BLAR"/>
    <property type="match status" value="1"/>
</dbReference>
<evidence type="ECO:0000256" key="5">
    <source>
        <dbReference type="ARBA" id="ARBA00023049"/>
    </source>
</evidence>
<dbReference type="AlphaFoldDB" id="A0A1B1NC82"/>
<dbReference type="Gene3D" id="3.30.2010.10">
    <property type="entry name" value="Metalloproteases ('zincins'), catalytic domain"/>
    <property type="match status" value="1"/>
</dbReference>
<dbReference type="PANTHER" id="PTHR34978:SF3">
    <property type="entry name" value="SLR0241 PROTEIN"/>
    <property type="match status" value="1"/>
</dbReference>